<feature type="domain" description="Aminoacyl-tRNA synthetase class Ia" evidence="13">
    <location>
        <begin position="15"/>
        <end position="568"/>
    </location>
</feature>
<evidence type="ECO:0000256" key="12">
    <source>
        <dbReference type="HAMAP-Rule" id="MF_02004"/>
    </source>
</evidence>
<feature type="binding site" evidence="12">
    <location>
        <position position="531"/>
    </location>
    <ligand>
        <name>ATP</name>
        <dbReference type="ChEBI" id="CHEBI:30616"/>
    </ligand>
</feature>
<comment type="subunit">
    <text evidence="2 12">Monomer.</text>
</comment>
<protein>
    <recommendedName>
        <fullName evidence="12">Valine--tRNA ligase</fullName>
        <ecNumber evidence="12">6.1.1.9</ecNumber>
    </recommendedName>
    <alternativeName>
        <fullName evidence="12">Valyl-tRNA synthetase</fullName>
        <shortName evidence="12">ValRS</shortName>
    </alternativeName>
</protein>
<dbReference type="Proteomes" id="UP000530564">
    <property type="component" value="Unassembled WGS sequence"/>
</dbReference>
<dbReference type="EMBL" id="JACIDK010000001">
    <property type="protein sequence ID" value="MBB3889678.1"/>
    <property type="molecule type" value="Genomic_DNA"/>
</dbReference>
<evidence type="ECO:0000259" key="13">
    <source>
        <dbReference type="Pfam" id="PF00133"/>
    </source>
</evidence>
<dbReference type="InterPro" id="IPR037118">
    <property type="entry name" value="Val-tRNA_synth_C_sf"/>
</dbReference>
<dbReference type="Gene3D" id="1.10.287.380">
    <property type="entry name" value="Valyl-tRNA synthetase, C-terminal domain"/>
    <property type="match status" value="1"/>
</dbReference>
<feature type="short sequence motif" description="'KMSKS' region" evidence="12">
    <location>
        <begin position="528"/>
        <end position="532"/>
    </location>
</feature>
<dbReference type="InterPro" id="IPR010978">
    <property type="entry name" value="tRNA-bd_arm"/>
</dbReference>
<dbReference type="InterPro" id="IPR002300">
    <property type="entry name" value="aa-tRNA-synth_Ia"/>
</dbReference>
<dbReference type="InterPro" id="IPR019499">
    <property type="entry name" value="Val-tRNA_synth_tRNA-bd"/>
</dbReference>
<keyword evidence="5 12" id="KW-0547">Nucleotide-binding</keyword>
<evidence type="ECO:0000313" key="16">
    <source>
        <dbReference type="EMBL" id="MBB3889678.1"/>
    </source>
</evidence>
<comment type="catalytic activity">
    <reaction evidence="10 12">
        <text>tRNA(Val) + L-valine + ATP = L-valyl-tRNA(Val) + AMP + diphosphate</text>
        <dbReference type="Rhea" id="RHEA:10704"/>
        <dbReference type="Rhea" id="RHEA-COMP:9672"/>
        <dbReference type="Rhea" id="RHEA-COMP:9708"/>
        <dbReference type="ChEBI" id="CHEBI:30616"/>
        <dbReference type="ChEBI" id="CHEBI:33019"/>
        <dbReference type="ChEBI" id="CHEBI:57762"/>
        <dbReference type="ChEBI" id="CHEBI:78442"/>
        <dbReference type="ChEBI" id="CHEBI:78537"/>
        <dbReference type="ChEBI" id="CHEBI:456215"/>
        <dbReference type="EC" id="6.1.1.9"/>
    </reaction>
</comment>
<dbReference type="SUPFAM" id="SSF50677">
    <property type="entry name" value="ValRS/IleRS/LeuRS editing domain"/>
    <property type="match status" value="1"/>
</dbReference>
<dbReference type="FunFam" id="3.90.740.10:FF:000005">
    <property type="entry name" value="Valine--tRNA ligase, mitochondrial"/>
    <property type="match status" value="1"/>
</dbReference>
<dbReference type="GO" id="GO:0005829">
    <property type="term" value="C:cytosol"/>
    <property type="evidence" value="ECO:0007669"/>
    <property type="project" value="TreeGrafter"/>
</dbReference>
<dbReference type="GO" id="GO:0005524">
    <property type="term" value="F:ATP binding"/>
    <property type="evidence" value="ECO:0007669"/>
    <property type="project" value="UniProtKB-UniRule"/>
</dbReference>
<dbReference type="FunFam" id="1.10.287.380:FF:000001">
    <property type="entry name" value="Valine--tRNA ligase"/>
    <property type="match status" value="1"/>
</dbReference>
<dbReference type="FunFam" id="3.40.50.620:FF:000078">
    <property type="entry name" value="Valine--tRNA ligase, mitochondrial"/>
    <property type="match status" value="1"/>
</dbReference>
<organism evidence="16 17">
    <name type="scientific">Phenylobacterium haematophilum</name>
    <dbReference type="NCBI Taxonomy" id="98513"/>
    <lineage>
        <taxon>Bacteria</taxon>
        <taxon>Pseudomonadati</taxon>
        <taxon>Pseudomonadota</taxon>
        <taxon>Alphaproteobacteria</taxon>
        <taxon>Caulobacterales</taxon>
        <taxon>Caulobacteraceae</taxon>
        <taxon>Phenylobacterium</taxon>
    </lineage>
</organism>
<dbReference type="NCBIfam" id="TIGR00422">
    <property type="entry name" value="valS"/>
    <property type="match status" value="1"/>
</dbReference>
<dbReference type="GO" id="GO:0004832">
    <property type="term" value="F:valine-tRNA ligase activity"/>
    <property type="evidence" value="ECO:0007669"/>
    <property type="project" value="UniProtKB-UniRule"/>
</dbReference>
<evidence type="ECO:0000256" key="8">
    <source>
        <dbReference type="ARBA" id="ARBA00023054"/>
    </source>
</evidence>
<comment type="function">
    <text evidence="12">Catalyzes the attachment of valine to tRNA(Val). As ValRS can inadvertently accommodate and process structurally similar amino acids such as threonine, to avoid such errors, it has a 'posttransfer' editing activity that hydrolyzes mischarged Thr-tRNA(Val) in a tRNA-dependent manner.</text>
</comment>
<dbReference type="PANTHER" id="PTHR11946:SF93">
    <property type="entry name" value="VALINE--TRNA LIGASE, CHLOROPLASTIC_MITOCHONDRIAL 2"/>
    <property type="match status" value="1"/>
</dbReference>
<sequence length="887" mass="98680">MLEKNFDPKTAEQRLYDMWEGSGAFAPSADPAAEPFSIVIPPPNVTGSLHIGHALNNTLQDVLIRFERMRGKAALWLPGTDHAGIATQMVVERQLAAAGNIGRRDMGRDEFIAKVWEWKAQSGGTITNQLRRLGASCDWSRERFTLDDGLSAAVRKVFVTLHKQGLIYRDKRLVNWDPHFQTAISDIEVEQKEVDGAFYHFAYPLEDGSGEIVVATTRPETMLGDTAVAVHPSDERYQGLIGRAVRLPIVNRPVPIIADEYADPEKGSGAVKITPAHDFNDYQVGKRNNLPMINIFTEDAKINENAPAEYQGLDRFAARKKVVAAFEELGLLREIEKTRHAVPHGDRSGVVIEPYLTDQWYVDAKVLAQPAIKAVEEGRTVFEPRHWEKTYFEWMRNIEPWCISRQLWWGHRIPAWYGPDGKIFVAESEEGAKAAAREHYGHDEPLRQDDDVLDTWFSSGLWPFSTMGWPEKTSDLERFYPTSTLVTGFDIIFFWVARMMMMGIHFMGEVPFDRVFINALVRDAEGKKMSKSKGNVMDPLELVDDYGADALRFTLTAMSGQARDIKLSRQRIEGYRNFGTKLWNAARFAQVNGCARAEGFDPANVKGVLNRWIVGETVRTAHAVTRSLEGCSFDGAANGLYRFIWNTFCDWYVELSKPLLNGTDEALKAETQATAAWALDVILKLLHPVMPFLTEELWAQTADLGAARGEGMLITARWPQLADTLIDPDADAEIGLIVAAVSEGRSVKAELNVPHSARPPLLVIDATDAQRGVFKANAAVIAQTLRVAEVSFVDQAPQGAIPFVVNGATLALPVAEFIDLTAERARLAKEIAGHASDIAHVMKKLGNPAFVANAKEEVVEENRERLAESEAAKTKLEHALSLLEAVV</sequence>
<keyword evidence="17" id="KW-1185">Reference proteome</keyword>
<dbReference type="RefSeq" id="WP_183769678.1">
    <property type="nucleotide sequence ID" value="NZ_JACIDK010000001.1"/>
</dbReference>
<dbReference type="SUPFAM" id="SSF47323">
    <property type="entry name" value="Anticodon-binding domain of a subclass of class I aminoacyl-tRNA synthetases"/>
    <property type="match status" value="1"/>
</dbReference>
<evidence type="ECO:0000256" key="2">
    <source>
        <dbReference type="ARBA" id="ARBA00011245"/>
    </source>
</evidence>
<dbReference type="InterPro" id="IPR002303">
    <property type="entry name" value="Valyl-tRNA_ligase"/>
</dbReference>
<keyword evidence="6 12" id="KW-0067">ATP-binding</keyword>
<dbReference type="InterPro" id="IPR001412">
    <property type="entry name" value="aa-tRNA-synth_I_CS"/>
</dbReference>
<dbReference type="Gene3D" id="3.40.50.620">
    <property type="entry name" value="HUPs"/>
    <property type="match status" value="2"/>
</dbReference>
<keyword evidence="7 12" id="KW-0648">Protein biosynthesis</keyword>
<dbReference type="Pfam" id="PF00133">
    <property type="entry name" value="tRNA-synt_1"/>
    <property type="match status" value="1"/>
</dbReference>
<dbReference type="PROSITE" id="PS00178">
    <property type="entry name" value="AA_TRNA_LIGASE_I"/>
    <property type="match status" value="1"/>
</dbReference>
<evidence type="ECO:0000256" key="7">
    <source>
        <dbReference type="ARBA" id="ARBA00022917"/>
    </source>
</evidence>
<evidence type="ECO:0000313" key="17">
    <source>
        <dbReference type="Proteomes" id="UP000530564"/>
    </source>
</evidence>
<dbReference type="NCBIfam" id="NF004349">
    <property type="entry name" value="PRK05729.1"/>
    <property type="match status" value="1"/>
</dbReference>
<dbReference type="Pfam" id="PF08264">
    <property type="entry name" value="Anticodon_1"/>
    <property type="match status" value="1"/>
</dbReference>
<feature type="domain" description="Methionyl/Valyl/Leucyl/Isoleucyl-tRNA synthetase anticodon-binding" evidence="14">
    <location>
        <begin position="610"/>
        <end position="758"/>
    </location>
</feature>
<dbReference type="CDD" id="cd07962">
    <property type="entry name" value="Anticodon_Ia_Val"/>
    <property type="match status" value="1"/>
</dbReference>
<reference evidence="16 17" key="1">
    <citation type="submission" date="2020-08" db="EMBL/GenBank/DDBJ databases">
        <title>Genomic Encyclopedia of Type Strains, Phase IV (KMG-IV): sequencing the most valuable type-strain genomes for metagenomic binning, comparative biology and taxonomic classification.</title>
        <authorList>
            <person name="Goeker M."/>
        </authorList>
    </citation>
    <scope>NUCLEOTIDE SEQUENCE [LARGE SCALE GENOMIC DNA]</scope>
    <source>
        <strain evidence="16 17">DSM 21793</strain>
    </source>
</reference>
<dbReference type="InterPro" id="IPR013155">
    <property type="entry name" value="M/V/L/I-tRNA-synth_anticd-bd"/>
</dbReference>
<dbReference type="InterPro" id="IPR009008">
    <property type="entry name" value="Val/Leu/Ile-tRNA-synth_edit"/>
</dbReference>
<feature type="short sequence motif" description="'HIGH' region" evidence="12">
    <location>
        <begin position="43"/>
        <end position="53"/>
    </location>
</feature>
<keyword evidence="3 12" id="KW-0963">Cytoplasm</keyword>
<dbReference type="FunFam" id="3.40.50.620:FF:000032">
    <property type="entry name" value="Valine--tRNA ligase"/>
    <property type="match status" value="1"/>
</dbReference>
<dbReference type="PRINTS" id="PR00986">
    <property type="entry name" value="TRNASYNTHVAL"/>
</dbReference>
<comment type="domain">
    <text evidence="12">ValRS has two distinct active sites: one for aminoacylation and one for editing. The misactivated threonine is translocated from the active site to the editing site.</text>
</comment>
<dbReference type="InterPro" id="IPR033705">
    <property type="entry name" value="Anticodon_Ia_Val"/>
</dbReference>
<evidence type="ECO:0000256" key="11">
    <source>
        <dbReference type="ARBA" id="ARBA00060830"/>
    </source>
</evidence>
<dbReference type="SUPFAM" id="SSF52374">
    <property type="entry name" value="Nucleotidylyl transferase"/>
    <property type="match status" value="1"/>
</dbReference>
<dbReference type="GO" id="GO:0002161">
    <property type="term" value="F:aminoacyl-tRNA deacylase activity"/>
    <property type="evidence" value="ECO:0007669"/>
    <property type="project" value="InterPro"/>
</dbReference>
<keyword evidence="8 12" id="KW-0175">Coiled coil</keyword>
<evidence type="ECO:0000256" key="4">
    <source>
        <dbReference type="ARBA" id="ARBA00022598"/>
    </source>
</evidence>
<dbReference type="GO" id="GO:0006438">
    <property type="term" value="P:valyl-tRNA aminoacylation"/>
    <property type="evidence" value="ECO:0007669"/>
    <property type="project" value="UniProtKB-UniRule"/>
</dbReference>
<evidence type="ECO:0000256" key="9">
    <source>
        <dbReference type="ARBA" id="ARBA00023146"/>
    </source>
</evidence>
<comment type="subcellular location">
    <subcellularLocation>
        <location evidence="1 12">Cytoplasm</location>
    </subcellularLocation>
</comment>
<comment type="caution">
    <text evidence="16">The sequence shown here is derived from an EMBL/GenBank/DDBJ whole genome shotgun (WGS) entry which is preliminary data.</text>
</comment>
<proteinExistence type="inferred from homology"/>
<evidence type="ECO:0000256" key="6">
    <source>
        <dbReference type="ARBA" id="ARBA00022840"/>
    </source>
</evidence>
<feature type="domain" description="Valyl-tRNA synthetase tRNA-binding arm" evidence="15">
    <location>
        <begin position="819"/>
        <end position="883"/>
    </location>
</feature>
<dbReference type="SUPFAM" id="SSF46589">
    <property type="entry name" value="tRNA-binding arm"/>
    <property type="match status" value="1"/>
</dbReference>
<evidence type="ECO:0000256" key="10">
    <source>
        <dbReference type="ARBA" id="ARBA00047552"/>
    </source>
</evidence>
<name>A0A839ZUI1_9CAUL</name>
<evidence type="ECO:0000256" key="3">
    <source>
        <dbReference type="ARBA" id="ARBA00022490"/>
    </source>
</evidence>
<comment type="domain">
    <text evidence="12">The C-terminal coiled-coil domain is crucial for aminoacylation activity.</text>
</comment>
<keyword evidence="9 12" id="KW-0030">Aminoacyl-tRNA synthetase</keyword>
<dbReference type="Gene3D" id="1.10.730.10">
    <property type="entry name" value="Isoleucyl-tRNA Synthetase, Domain 1"/>
    <property type="match status" value="1"/>
</dbReference>
<dbReference type="EC" id="6.1.1.9" evidence="12"/>
<evidence type="ECO:0000259" key="15">
    <source>
        <dbReference type="Pfam" id="PF10458"/>
    </source>
</evidence>
<dbReference type="HAMAP" id="MF_02004">
    <property type="entry name" value="Val_tRNA_synth_type1"/>
    <property type="match status" value="1"/>
</dbReference>
<gene>
    <name evidence="12" type="primary">valS</name>
    <name evidence="16" type="ORF">GGQ61_000375</name>
</gene>
<evidence type="ECO:0000256" key="5">
    <source>
        <dbReference type="ARBA" id="ARBA00022741"/>
    </source>
</evidence>
<dbReference type="InterPro" id="IPR009080">
    <property type="entry name" value="tRNAsynth_Ia_anticodon-bd"/>
</dbReference>
<dbReference type="InterPro" id="IPR014729">
    <property type="entry name" value="Rossmann-like_a/b/a_fold"/>
</dbReference>
<dbReference type="Pfam" id="PF10458">
    <property type="entry name" value="Val_tRNA-synt_C"/>
    <property type="match status" value="1"/>
</dbReference>
<dbReference type="PANTHER" id="PTHR11946">
    <property type="entry name" value="VALYL-TRNA SYNTHETASES"/>
    <property type="match status" value="1"/>
</dbReference>
<feature type="coiled-coil region" evidence="12">
    <location>
        <begin position="852"/>
        <end position="879"/>
    </location>
</feature>
<evidence type="ECO:0000259" key="14">
    <source>
        <dbReference type="Pfam" id="PF08264"/>
    </source>
</evidence>
<dbReference type="CDD" id="cd00817">
    <property type="entry name" value="ValRS_core"/>
    <property type="match status" value="1"/>
</dbReference>
<evidence type="ECO:0000256" key="1">
    <source>
        <dbReference type="ARBA" id="ARBA00004496"/>
    </source>
</evidence>
<comment type="similarity">
    <text evidence="11 12">Belongs to the class-I aminoacyl-tRNA synthetase family. ValS type 1 subfamily.</text>
</comment>
<keyword evidence="4 12" id="KW-0436">Ligase</keyword>
<accession>A0A839ZUI1</accession>
<dbReference type="AlphaFoldDB" id="A0A839ZUI1"/>
<dbReference type="Gene3D" id="3.90.740.10">
    <property type="entry name" value="Valyl/Leucyl/Isoleucyl-tRNA synthetase, editing domain"/>
    <property type="match status" value="1"/>
</dbReference>